<evidence type="ECO:0000259" key="3">
    <source>
        <dbReference type="PROSITE" id="PS50179"/>
    </source>
</evidence>
<dbReference type="Proteomes" id="UP001162131">
    <property type="component" value="Unassembled WGS sequence"/>
</dbReference>
<proteinExistence type="predicted"/>
<keyword evidence="5" id="KW-1185">Reference proteome</keyword>
<dbReference type="GO" id="GO:0035091">
    <property type="term" value="F:phosphatidylinositol binding"/>
    <property type="evidence" value="ECO:0007669"/>
    <property type="project" value="InterPro"/>
</dbReference>
<dbReference type="Gene3D" id="2.60.40.1230">
    <property type="match status" value="1"/>
</dbReference>
<evidence type="ECO:0000313" key="5">
    <source>
        <dbReference type="Proteomes" id="UP001162131"/>
    </source>
</evidence>
<evidence type="ECO:0000256" key="1">
    <source>
        <dbReference type="SAM" id="Coils"/>
    </source>
</evidence>
<dbReference type="PANTHER" id="PTHR45898">
    <property type="entry name" value="TOM1-LIKE PROTEIN"/>
    <property type="match status" value="1"/>
</dbReference>
<dbReference type="InterPro" id="IPR044836">
    <property type="entry name" value="TOL_plant"/>
</dbReference>
<dbReference type="GO" id="GO:0043328">
    <property type="term" value="P:protein transport to vacuole involved in ubiquitin-dependent protein catabolic process via the multivesicular body sorting pathway"/>
    <property type="evidence" value="ECO:0007669"/>
    <property type="project" value="InterPro"/>
</dbReference>
<dbReference type="EMBL" id="CAJZBQ010000021">
    <property type="protein sequence ID" value="CAG9318959.1"/>
    <property type="molecule type" value="Genomic_DNA"/>
</dbReference>
<name>A0AAU9J139_9CILI</name>
<gene>
    <name evidence="4" type="ORF">BSTOLATCC_MIC22317</name>
</gene>
<evidence type="ECO:0000313" key="4">
    <source>
        <dbReference type="EMBL" id="CAG9318959.1"/>
    </source>
</evidence>
<dbReference type="SUPFAM" id="SSF89009">
    <property type="entry name" value="GAT-like domain"/>
    <property type="match status" value="1"/>
</dbReference>
<feature type="region of interest" description="Disordered" evidence="2">
    <location>
        <begin position="332"/>
        <end position="366"/>
    </location>
</feature>
<dbReference type="InterPro" id="IPR013041">
    <property type="entry name" value="Clathrin_app_Ig-like_sf"/>
</dbReference>
<comment type="caution">
    <text evidence="4">The sequence shown here is derived from an EMBL/GenBank/DDBJ whole genome shotgun (WGS) entry which is preliminary data.</text>
</comment>
<organism evidence="4 5">
    <name type="scientific">Blepharisma stoltei</name>
    <dbReference type="NCBI Taxonomy" id="1481888"/>
    <lineage>
        <taxon>Eukaryota</taxon>
        <taxon>Sar</taxon>
        <taxon>Alveolata</taxon>
        <taxon>Ciliophora</taxon>
        <taxon>Postciliodesmatophora</taxon>
        <taxon>Heterotrichea</taxon>
        <taxon>Heterotrichida</taxon>
        <taxon>Blepharismidae</taxon>
        <taxon>Blepharisma</taxon>
    </lineage>
</organism>
<feature type="region of interest" description="Disordered" evidence="2">
    <location>
        <begin position="170"/>
        <end position="206"/>
    </location>
</feature>
<dbReference type="InterPro" id="IPR002014">
    <property type="entry name" value="VHS_dom"/>
</dbReference>
<feature type="compositionally biased region" description="Polar residues" evidence="2">
    <location>
        <begin position="332"/>
        <end position="341"/>
    </location>
</feature>
<feature type="compositionally biased region" description="Polar residues" evidence="2">
    <location>
        <begin position="175"/>
        <end position="196"/>
    </location>
</feature>
<evidence type="ECO:0000256" key="2">
    <source>
        <dbReference type="SAM" id="MobiDB-lite"/>
    </source>
</evidence>
<feature type="coiled-coil region" evidence="1">
    <location>
        <begin position="422"/>
        <end position="825"/>
    </location>
</feature>
<dbReference type="PANTHER" id="PTHR45898:SF4">
    <property type="entry name" value="TARGET OF MYB PROTEIN 1"/>
    <property type="match status" value="1"/>
</dbReference>
<accession>A0AAU9J139</accession>
<feature type="domain" description="VHS" evidence="3">
    <location>
        <begin position="34"/>
        <end position="162"/>
    </location>
</feature>
<feature type="coiled-coil region" evidence="1">
    <location>
        <begin position="1034"/>
        <end position="1061"/>
    </location>
</feature>
<dbReference type="SUPFAM" id="SSF49348">
    <property type="entry name" value="Clathrin adaptor appendage domain"/>
    <property type="match status" value="1"/>
</dbReference>
<dbReference type="InterPro" id="IPR008942">
    <property type="entry name" value="ENTH_VHS"/>
</dbReference>
<sequence length="1438" mass="165545">MDLVRRGIASQEEYEAAISLLPESIKKASLNVCKDVVSFIKKIIKDKHSPPKSKLLAIKLFHTCMMAGNVHFLQYSQKKIMSRLTILAAHKKNNPDESRGDDLWGRDSLSSEENRRASREFLMNLLVFIQTWASQYGKTPDGKMSAYYKAYQSLRQDGVSFPQRNLAASPMPRQAENNAPRQSMQNYPSQARQPQRSNRRLSTQKKTEIQSTLEILSEMLKTDGCDQDFLNEITGSLKVQKGEIEREIAIASNSNDSEYLQELIIINDRIQAALEKHSESQIIEVPDDMEEGISVSVPAISKPAKDSMRDSEKFQFSFDMPAQQEFSAMNFATHNPNSSDLLSPEKFKSETSIKLPKSQSKEEGDKREILLPAKKEEKKEIIPPAKKEIKEVASPIKREKEIREVISPVKKEAEINAGLVIENQSNGKIKDLEKRNEILVEENKKLREIKSEFKKAKQENEFLREENEGMKETIKMMQESIEEIKDLRKSNKSLKAVVNEFEDWKKEREQLTSENNRLKEEISGLEKAVESTGDFNEEKKQLNQANKRLKDIIKGLEETGKLKESQFNGKIKELEKIKESLNEELSNLNEIPVLLNNSKQENEKLKVENNQMKETIKIMQESIEEIKELRKTNKSLSLKISELEEIIKAKEKVESENEALREEIERLEKMVENKEDINEERKELKQVNKHLKETIRELEGSIKLKEELAKEYDNLANENEELKKNLQSQKELEKRINIISNENEKLQTRLLSSSDKEKQLADLMSQNRALSNDFEKLKKEYSEIQNQNSSLMQNLSELQQSSKELKEVSKENSKLKSIINDYEGKLKDREELFAENQNLNEMLRLSDVKEKEFEKVSSENQKLKMILQVNEGKISELVLIKNENEKLKTAVKKYEDQLTKINKKYDDIKNQNQEFQEKTLELSDLQKKIEEFKQKKKEFKENHEKVVETLQTEIMDLRKINEINDDKLQILDSLVFENSNLKSQLEVKDEQAKKVPQLELKIQKISSELEEKSKSWQIERNESQSSLEIAIKTIQDKDALIQNLKEVNLSLQKEVQALKASQSYEKVISQRGLESPSLPEIGKLQRQLDSPPILEKEKIPKKLESPLLAETGNVQKPMKSPSLAEIGKIQKPLESPSISEIKSSHKQTESMHQEKLPISPDVSVKLNSSNPFGSSSSSEELEIYNLELPNEQAEPDSIDNNELCRLCNCVDRGVLYDDDRIQIGIKLIKQDDMIAGIMYFGNKYTEAIRDLRTEVISYPNEGLHLTIDNEQSDPIQPKAQCFKQIKAKISGFTHKSPKLIITLRQEQIRNICLKLPITILRFFEGVSNFGNKVWIEWENLKFNQCECITQLYQIRSISELAHHLSFCEAIKIFSNQEIPNLQTGQLLGSTHRDENEAYILVSISPETLSVDLKIRSSSKPLRETLLSIISAQISGKAG</sequence>
<dbReference type="PROSITE" id="PS50179">
    <property type="entry name" value="VHS"/>
    <property type="match status" value="1"/>
</dbReference>
<dbReference type="GO" id="GO:0043130">
    <property type="term" value="F:ubiquitin binding"/>
    <property type="evidence" value="ECO:0007669"/>
    <property type="project" value="InterPro"/>
</dbReference>
<keyword evidence="1" id="KW-0175">Coiled coil</keyword>
<reference evidence="4" key="1">
    <citation type="submission" date="2021-09" db="EMBL/GenBank/DDBJ databases">
        <authorList>
            <consortium name="AG Swart"/>
            <person name="Singh M."/>
            <person name="Singh A."/>
            <person name="Seah K."/>
            <person name="Emmerich C."/>
        </authorList>
    </citation>
    <scope>NUCLEOTIDE SEQUENCE</scope>
    <source>
        <strain evidence="4">ATCC30299</strain>
    </source>
</reference>
<dbReference type="SUPFAM" id="SSF48464">
    <property type="entry name" value="ENTH/VHS domain"/>
    <property type="match status" value="1"/>
</dbReference>
<protein>
    <recommendedName>
        <fullName evidence="3">VHS domain-containing protein</fullName>
    </recommendedName>
</protein>
<feature type="coiled-coil region" evidence="1">
    <location>
        <begin position="877"/>
        <end position="960"/>
    </location>
</feature>